<dbReference type="SUPFAM" id="SSF47384">
    <property type="entry name" value="Homodimeric domain of signal transducing histidine kinase"/>
    <property type="match status" value="1"/>
</dbReference>
<dbReference type="PRINTS" id="PR00344">
    <property type="entry name" value="BCTRLSENSOR"/>
</dbReference>
<dbReference type="SUPFAM" id="SSF55874">
    <property type="entry name" value="ATPase domain of HSP90 chaperone/DNA topoisomerase II/histidine kinase"/>
    <property type="match status" value="1"/>
</dbReference>
<evidence type="ECO:0000256" key="13">
    <source>
        <dbReference type="SAM" id="Phobius"/>
    </source>
</evidence>
<keyword evidence="8" id="KW-0418">Kinase</keyword>
<dbReference type="Pfam" id="PF00512">
    <property type="entry name" value="HisKA"/>
    <property type="match status" value="1"/>
</dbReference>
<dbReference type="PROSITE" id="PS50109">
    <property type="entry name" value="HIS_KIN"/>
    <property type="match status" value="1"/>
</dbReference>
<gene>
    <name evidence="15" type="ORF">L7E55_10535</name>
</gene>
<dbReference type="SMART" id="SM00387">
    <property type="entry name" value="HATPase_c"/>
    <property type="match status" value="1"/>
</dbReference>
<keyword evidence="9" id="KW-0067">ATP-binding</keyword>
<dbReference type="CDD" id="cd00082">
    <property type="entry name" value="HisKA"/>
    <property type="match status" value="1"/>
</dbReference>
<dbReference type="Gene3D" id="3.40.50.620">
    <property type="entry name" value="HUPs"/>
    <property type="match status" value="1"/>
</dbReference>
<dbReference type="Proteomes" id="UP001154312">
    <property type="component" value="Unassembled WGS sequence"/>
</dbReference>
<dbReference type="Pfam" id="PF00582">
    <property type="entry name" value="Usp"/>
    <property type="match status" value="1"/>
</dbReference>
<dbReference type="CDD" id="cd00075">
    <property type="entry name" value="HATPase"/>
    <property type="match status" value="1"/>
</dbReference>
<organism evidence="15 16">
    <name type="scientific">Pelotomaculum isophthalicicum JI</name>
    <dbReference type="NCBI Taxonomy" id="947010"/>
    <lineage>
        <taxon>Bacteria</taxon>
        <taxon>Bacillati</taxon>
        <taxon>Bacillota</taxon>
        <taxon>Clostridia</taxon>
        <taxon>Eubacteriales</taxon>
        <taxon>Desulfotomaculaceae</taxon>
        <taxon>Pelotomaculum</taxon>
    </lineage>
</organism>
<dbReference type="Gene3D" id="1.20.120.620">
    <property type="entry name" value="Backbone structure of the membrane domain of e. Coli histidine kinase receptor kdpd"/>
    <property type="match status" value="1"/>
</dbReference>
<evidence type="ECO:0000256" key="10">
    <source>
        <dbReference type="ARBA" id="ARBA00022989"/>
    </source>
</evidence>
<dbReference type="RefSeq" id="WP_277444177.1">
    <property type="nucleotide sequence ID" value="NZ_JAKOAV010000018.1"/>
</dbReference>
<dbReference type="InterPro" id="IPR025201">
    <property type="entry name" value="KdpD_TM"/>
</dbReference>
<evidence type="ECO:0000256" key="6">
    <source>
        <dbReference type="ARBA" id="ARBA00022692"/>
    </source>
</evidence>
<dbReference type="Pfam" id="PF13493">
    <property type="entry name" value="DUF4118"/>
    <property type="match status" value="1"/>
</dbReference>
<dbReference type="SUPFAM" id="SSF55781">
    <property type="entry name" value="GAF domain-like"/>
    <property type="match status" value="1"/>
</dbReference>
<evidence type="ECO:0000256" key="12">
    <source>
        <dbReference type="ARBA" id="ARBA00023136"/>
    </source>
</evidence>
<proteinExistence type="predicted"/>
<dbReference type="GO" id="GO:0005524">
    <property type="term" value="F:ATP binding"/>
    <property type="evidence" value="ECO:0007669"/>
    <property type="project" value="UniProtKB-KW"/>
</dbReference>
<feature type="transmembrane region" description="Helical" evidence="13">
    <location>
        <begin position="197"/>
        <end position="216"/>
    </location>
</feature>
<evidence type="ECO:0000256" key="11">
    <source>
        <dbReference type="ARBA" id="ARBA00023012"/>
    </source>
</evidence>
<dbReference type="AlphaFoldDB" id="A0A9X4JVQ6"/>
<dbReference type="SUPFAM" id="SSF52402">
    <property type="entry name" value="Adenine nucleotide alpha hydrolases-like"/>
    <property type="match status" value="1"/>
</dbReference>
<dbReference type="SMART" id="SM00388">
    <property type="entry name" value="HisKA"/>
    <property type="match status" value="1"/>
</dbReference>
<dbReference type="InterPro" id="IPR052023">
    <property type="entry name" value="Histidine_kinase_KdpD"/>
</dbReference>
<keyword evidence="4" id="KW-0597">Phosphoprotein</keyword>
<keyword evidence="12 13" id="KW-0472">Membrane</keyword>
<comment type="caution">
    <text evidence="15">The sequence shown here is derived from an EMBL/GenBank/DDBJ whole genome shotgun (WGS) entry which is preliminary data.</text>
</comment>
<keyword evidence="6 13" id="KW-0812">Transmembrane</keyword>
<feature type="domain" description="Histidine kinase" evidence="14">
    <location>
        <begin position="472"/>
        <end position="687"/>
    </location>
</feature>
<dbReference type="InterPro" id="IPR003018">
    <property type="entry name" value="GAF"/>
</dbReference>
<dbReference type="PANTHER" id="PTHR45569">
    <property type="entry name" value="SENSOR PROTEIN KDPD"/>
    <property type="match status" value="1"/>
</dbReference>
<evidence type="ECO:0000256" key="9">
    <source>
        <dbReference type="ARBA" id="ARBA00022840"/>
    </source>
</evidence>
<reference evidence="15" key="1">
    <citation type="submission" date="2022-02" db="EMBL/GenBank/DDBJ databases">
        <authorList>
            <person name="Leng L."/>
        </authorList>
    </citation>
    <scope>NUCLEOTIDE SEQUENCE</scope>
    <source>
        <strain evidence="15">JI</strain>
    </source>
</reference>
<dbReference type="Pfam" id="PF13492">
    <property type="entry name" value="GAF_3"/>
    <property type="match status" value="1"/>
</dbReference>
<sequence>MKEKRADPEALQDNLTSDEHGKLTVFLGTAAGVGKTYEMLETTQKRLAEGVAVERIMVCISSSPFSAQLIRSARRMAEGLKAEWLAVNVETPRRLPISEAEKDRLARNKHLAEELGAETISLTGNDVAEELLELARKRNVSQIVVGKPLHGKMFDLAMGSIVDRIIRHSQGIGIYVLSGKANKEQEKIIARPKRRPFPAYSYAGSLLFMLLVTVLVDLVPPYLTLVNIAMIYLLPVLFSAVWWGTGPAVIAAAASALIFDYYFAPPTYSFTGNLLISLSIFLLVALLTGTLSARLRHQITNARQRETRTAALYALSREIAAVADLRQVLESVARKVAESVEGQVVVLLPNKEGKLEQQACSGNQDGSFFNDSERVAATWAYEHGEVAGRGTSNLSAVNGLYLPLQTAQGTKGTLGIITNRFEKYLQPEQRRLLEAFAGLAAVAVARAQLAEQAREAHLLAESEHLRVALFDSLSHDLRTPLASIIGAVTGLLEHENVYSPAARYDLLQTIQQGATRMNRFVGNLLNMARLESSMLKLNKEWCDIQDVIGVSVSRIGEPLNNRPLKIEIQPDLPLVKADFVLLEQVMVNLLDNALKYSDAGSEISISARAANDNIVISVANRGPNIPPGDLERIFDKFYRLHSPRQVSGTGLGLAISKGFIEAHGGSIKASNNPAGGVVIMISLPLEVEGQVMQEKGDKNG</sequence>
<dbReference type="GO" id="GO:0000155">
    <property type="term" value="F:phosphorelay sensor kinase activity"/>
    <property type="evidence" value="ECO:0007669"/>
    <property type="project" value="InterPro"/>
</dbReference>
<name>A0A9X4JVQ6_9FIRM</name>
<dbReference type="InterPro" id="IPR004358">
    <property type="entry name" value="Sig_transdc_His_kin-like_C"/>
</dbReference>
<comment type="subcellular location">
    <subcellularLocation>
        <location evidence="2">Membrane</location>
        <topology evidence="2">Multi-pass membrane protein</topology>
    </subcellularLocation>
</comment>
<dbReference type="GO" id="GO:0005886">
    <property type="term" value="C:plasma membrane"/>
    <property type="evidence" value="ECO:0007669"/>
    <property type="project" value="TreeGrafter"/>
</dbReference>
<dbReference type="InterPro" id="IPR006016">
    <property type="entry name" value="UspA"/>
</dbReference>
<feature type="transmembrane region" description="Helical" evidence="13">
    <location>
        <begin position="248"/>
        <end position="264"/>
    </location>
</feature>
<dbReference type="FunFam" id="3.30.565.10:FF:000042">
    <property type="entry name" value="Two-component sensor histidine kinase KdpD"/>
    <property type="match status" value="1"/>
</dbReference>
<keyword evidence="5" id="KW-0808">Transferase</keyword>
<keyword evidence="10 13" id="KW-1133">Transmembrane helix</keyword>
<dbReference type="Gene3D" id="3.30.450.40">
    <property type="match status" value="1"/>
</dbReference>
<feature type="transmembrane region" description="Helical" evidence="13">
    <location>
        <begin position="270"/>
        <end position="295"/>
    </location>
</feature>
<dbReference type="InterPro" id="IPR003594">
    <property type="entry name" value="HATPase_dom"/>
</dbReference>
<dbReference type="CDD" id="cd01987">
    <property type="entry name" value="USP_KdpD-like"/>
    <property type="match status" value="1"/>
</dbReference>
<keyword evidence="7" id="KW-0547">Nucleotide-binding</keyword>
<evidence type="ECO:0000313" key="16">
    <source>
        <dbReference type="Proteomes" id="UP001154312"/>
    </source>
</evidence>
<keyword evidence="11" id="KW-0902">Two-component regulatory system</keyword>
<protein>
    <recommendedName>
        <fullName evidence="3">histidine kinase</fullName>
        <ecNumber evidence="3">2.7.13.3</ecNumber>
    </recommendedName>
</protein>
<dbReference type="GO" id="GO:0042802">
    <property type="term" value="F:identical protein binding"/>
    <property type="evidence" value="ECO:0007669"/>
    <property type="project" value="UniProtKB-ARBA"/>
</dbReference>
<evidence type="ECO:0000313" key="15">
    <source>
        <dbReference type="EMBL" id="MDF9408786.1"/>
    </source>
</evidence>
<evidence type="ECO:0000256" key="3">
    <source>
        <dbReference type="ARBA" id="ARBA00012438"/>
    </source>
</evidence>
<evidence type="ECO:0000256" key="4">
    <source>
        <dbReference type="ARBA" id="ARBA00022553"/>
    </source>
</evidence>
<accession>A0A9X4JVQ6</accession>
<comment type="catalytic activity">
    <reaction evidence="1">
        <text>ATP + protein L-histidine = ADP + protein N-phospho-L-histidine.</text>
        <dbReference type="EC" id="2.7.13.3"/>
    </reaction>
</comment>
<dbReference type="Gene3D" id="1.10.287.130">
    <property type="match status" value="1"/>
</dbReference>
<dbReference type="InterPro" id="IPR038318">
    <property type="entry name" value="KdpD_sf"/>
</dbReference>
<evidence type="ECO:0000256" key="5">
    <source>
        <dbReference type="ARBA" id="ARBA00022679"/>
    </source>
</evidence>
<dbReference type="PANTHER" id="PTHR45569:SF1">
    <property type="entry name" value="SENSOR PROTEIN KDPD"/>
    <property type="match status" value="1"/>
</dbReference>
<keyword evidence="16" id="KW-1185">Reference proteome</keyword>
<dbReference type="Gene3D" id="3.30.565.10">
    <property type="entry name" value="Histidine kinase-like ATPase, C-terminal domain"/>
    <property type="match status" value="1"/>
</dbReference>
<dbReference type="InterPro" id="IPR036097">
    <property type="entry name" value="HisK_dim/P_sf"/>
</dbReference>
<evidence type="ECO:0000256" key="8">
    <source>
        <dbReference type="ARBA" id="ARBA00022777"/>
    </source>
</evidence>
<dbReference type="InterPro" id="IPR003661">
    <property type="entry name" value="HisK_dim/P_dom"/>
</dbReference>
<dbReference type="Pfam" id="PF02518">
    <property type="entry name" value="HATPase_c"/>
    <property type="match status" value="1"/>
</dbReference>
<evidence type="ECO:0000256" key="1">
    <source>
        <dbReference type="ARBA" id="ARBA00000085"/>
    </source>
</evidence>
<dbReference type="EMBL" id="JAKOAV010000018">
    <property type="protein sequence ID" value="MDF9408786.1"/>
    <property type="molecule type" value="Genomic_DNA"/>
</dbReference>
<dbReference type="InterPro" id="IPR029016">
    <property type="entry name" value="GAF-like_dom_sf"/>
</dbReference>
<dbReference type="InterPro" id="IPR005467">
    <property type="entry name" value="His_kinase_dom"/>
</dbReference>
<dbReference type="EC" id="2.7.13.3" evidence="3"/>
<dbReference type="InterPro" id="IPR014729">
    <property type="entry name" value="Rossmann-like_a/b/a_fold"/>
</dbReference>
<dbReference type="InterPro" id="IPR036890">
    <property type="entry name" value="HATPase_C_sf"/>
</dbReference>
<evidence type="ECO:0000256" key="7">
    <source>
        <dbReference type="ARBA" id="ARBA00022741"/>
    </source>
</evidence>
<evidence type="ECO:0000256" key="2">
    <source>
        <dbReference type="ARBA" id="ARBA00004141"/>
    </source>
</evidence>
<evidence type="ECO:0000259" key="14">
    <source>
        <dbReference type="PROSITE" id="PS50109"/>
    </source>
</evidence>